<comment type="caution">
    <text evidence="1">The sequence shown here is derived from an EMBL/GenBank/DDBJ whole genome shotgun (WGS) entry which is preliminary data.</text>
</comment>
<name>A0A366WWK5_9RHOB</name>
<accession>A0A366WWK5</accession>
<dbReference type="Proteomes" id="UP000252706">
    <property type="component" value="Unassembled WGS sequence"/>
</dbReference>
<protein>
    <submittedName>
        <fullName evidence="1">DUF1513 domain-containing protein</fullName>
    </submittedName>
</protein>
<dbReference type="PIRSF" id="PIRSF028101">
    <property type="entry name" value="UCP028101"/>
    <property type="match status" value="1"/>
</dbReference>
<dbReference type="SUPFAM" id="SSF50969">
    <property type="entry name" value="YVTN repeat-like/Quinoprotein amine dehydrogenase"/>
    <property type="match status" value="1"/>
</dbReference>
<dbReference type="InterPro" id="IPR015943">
    <property type="entry name" value="WD40/YVTN_repeat-like_dom_sf"/>
</dbReference>
<reference evidence="1 2" key="1">
    <citation type="submission" date="2018-07" db="EMBL/GenBank/DDBJ databases">
        <title>Modular assembly of carbohydrate-degrading microbial communities in the ocean.</title>
        <authorList>
            <person name="Enke T.N."/>
            <person name="Datta M.S."/>
            <person name="Schwartzman J.A."/>
            <person name="Cermak N."/>
            <person name="Schmitz D.A."/>
            <person name="Barrere J."/>
            <person name="Cordero O.X."/>
        </authorList>
    </citation>
    <scope>NUCLEOTIDE SEQUENCE [LARGE SCALE GENOMIC DNA]</scope>
    <source>
        <strain evidence="1 2">C3M10</strain>
    </source>
</reference>
<dbReference type="AlphaFoldDB" id="A0A366WWK5"/>
<dbReference type="InterPro" id="IPR008311">
    <property type="entry name" value="UCP028101"/>
</dbReference>
<dbReference type="PROSITE" id="PS51318">
    <property type="entry name" value="TAT"/>
    <property type="match status" value="1"/>
</dbReference>
<dbReference type="PROSITE" id="PS51257">
    <property type="entry name" value="PROKAR_LIPOPROTEIN"/>
    <property type="match status" value="1"/>
</dbReference>
<evidence type="ECO:0000313" key="1">
    <source>
        <dbReference type="EMBL" id="RBW54448.1"/>
    </source>
</evidence>
<dbReference type="InterPro" id="IPR011044">
    <property type="entry name" value="Quino_amine_DH_bsu"/>
</dbReference>
<gene>
    <name evidence="1" type="ORF">DS909_11405</name>
</gene>
<dbReference type="Pfam" id="PF07433">
    <property type="entry name" value="DUF1513"/>
    <property type="match status" value="1"/>
</dbReference>
<dbReference type="Gene3D" id="2.130.10.10">
    <property type="entry name" value="YVTN repeat-like/Quinoprotein amine dehydrogenase"/>
    <property type="match status" value="1"/>
</dbReference>
<sequence length="363" mass="38722">MSMTSRRGFMAGLVAAGACPRLSWADAGSPAFLSAGRAPNGHYAVFGLGRDGQPIFEIPLPARGHAAAAHPHRPQAVAFARRPGRFVIVLDCVTGREVARLEAPEGRHFYGHGAFSKQGDTLFTTENDYEAGQGCLGVWDVTNGYARVGEFSSGGVGPHDVRLMPDGQTLVVANGGIETHPESGRAKLNLPTMLPNLTYLSLQGEVQEQVTLSADERLNSIRHLDVRSDGLVAFAMQWQGDLSAARPVLGVHQRGQGPELMSMTHAEALTMKGYGGSVVFWAKGQRLAVSSPRGNRVQLFDVAGRHVDGKLELEDVCGLGVLSDALIASAGTGEVFQVRQQATRLWQSGVAWDNHLVAVNRGA</sequence>
<dbReference type="EMBL" id="QOCE01000031">
    <property type="protein sequence ID" value="RBW54448.1"/>
    <property type="molecule type" value="Genomic_DNA"/>
</dbReference>
<dbReference type="InterPro" id="IPR006311">
    <property type="entry name" value="TAT_signal"/>
</dbReference>
<proteinExistence type="predicted"/>
<evidence type="ECO:0000313" key="2">
    <source>
        <dbReference type="Proteomes" id="UP000252706"/>
    </source>
</evidence>
<dbReference type="OrthoDB" id="5624218at2"/>
<organism evidence="1 2">
    <name type="scientific">Phaeobacter gallaeciensis</name>
    <dbReference type="NCBI Taxonomy" id="60890"/>
    <lineage>
        <taxon>Bacteria</taxon>
        <taxon>Pseudomonadati</taxon>
        <taxon>Pseudomonadota</taxon>
        <taxon>Alphaproteobacteria</taxon>
        <taxon>Rhodobacterales</taxon>
        <taxon>Roseobacteraceae</taxon>
        <taxon>Phaeobacter</taxon>
    </lineage>
</organism>